<sequence>MTDRSTTLLPAGGMDPAHCRRMWMTVALLFACSFLNYLDRQSLSVLEPVIKSTLHIDDAGYAVIVNIFTFCYAFAYIASGWLVDRVGVRIALTIYCVLWSVASIGTGLMQTFAGFALCRGLLGVAEPGQYPSAIRATTLWIPPTRRGFLMSLSGAGGTIASIVAVPAIAWLATAFSWHAAFIVPGAVGLFLAATWWWYYRDPETTGFAADSEVARLVPPLPWRSLWRQNSLWGIVLARFISDPVWYFCLFWMPGYLQEKRGLGLAEVGFVGWIPFFVANIGALGAATFSDRLGRRWNDTLRARRNLLIAAAALGPLAMIVPHLPWLGLAIATLSVIGVICLTWLFIMGPLVADVFPAGNVASVWSIAGAFGATGAIIFNYFIGQISSTLGADRIFYVMGFLHPIAAVLMALLVKRVRPETDFCDARGAGKVSSE</sequence>
<keyword evidence="4 5" id="KW-0472">Membrane</keyword>
<dbReference type="PROSITE" id="PS50850">
    <property type="entry name" value="MFS"/>
    <property type="match status" value="1"/>
</dbReference>
<feature type="transmembrane region" description="Helical" evidence="5">
    <location>
        <begin position="231"/>
        <end position="252"/>
    </location>
</feature>
<feature type="transmembrane region" description="Helical" evidence="5">
    <location>
        <begin position="363"/>
        <end position="382"/>
    </location>
</feature>
<evidence type="ECO:0000256" key="4">
    <source>
        <dbReference type="ARBA" id="ARBA00023136"/>
    </source>
</evidence>
<feature type="transmembrane region" description="Helical" evidence="5">
    <location>
        <begin position="20"/>
        <end position="38"/>
    </location>
</feature>
<accession>A0A1J5TFE2</accession>
<keyword evidence="3 5" id="KW-1133">Transmembrane helix</keyword>
<evidence type="ECO:0000259" key="6">
    <source>
        <dbReference type="PROSITE" id="PS50850"/>
    </source>
</evidence>
<dbReference type="PANTHER" id="PTHR11662">
    <property type="entry name" value="SOLUTE CARRIER FAMILY 17"/>
    <property type="match status" value="1"/>
</dbReference>
<comment type="caution">
    <text evidence="7">The sequence shown here is derived from an EMBL/GenBank/DDBJ whole genome shotgun (WGS) entry which is preliminary data.</text>
</comment>
<keyword evidence="2 5" id="KW-0812">Transmembrane</keyword>
<dbReference type="EMBL" id="MLJW01000010">
    <property type="protein sequence ID" value="OIR15069.1"/>
    <property type="molecule type" value="Genomic_DNA"/>
</dbReference>
<comment type="subcellular location">
    <subcellularLocation>
        <location evidence="1">Membrane</location>
        <topology evidence="1">Multi-pass membrane protein</topology>
    </subcellularLocation>
</comment>
<feature type="transmembrane region" description="Helical" evidence="5">
    <location>
        <begin position="305"/>
        <end position="323"/>
    </location>
</feature>
<reference evidence="7" key="1">
    <citation type="submission" date="2016-10" db="EMBL/GenBank/DDBJ databases">
        <title>Sequence of Gallionella enrichment culture.</title>
        <authorList>
            <person name="Poehlein A."/>
            <person name="Muehling M."/>
            <person name="Daniel R."/>
        </authorList>
    </citation>
    <scope>NUCLEOTIDE SEQUENCE</scope>
</reference>
<dbReference type="InterPro" id="IPR020846">
    <property type="entry name" value="MFS_dom"/>
</dbReference>
<dbReference type="SUPFAM" id="SSF103473">
    <property type="entry name" value="MFS general substrate transporter"/>
    <property type="match status" value="1"/>
</dbReference>
<name>A0A1J5TFE2_9ZZZZ</name>
<evidence type="ECO:0000313" key="7">
    <source>
        <dbReference type="EMBL" id="OIR15069.1"/>
    </source>
</evidence>
<feature type="transmembrane region" description="Helical" evidence="5">
    <location>
        <begin position="59"/>
        <end position="78"/>
    </location>
</feature>
<gene>
    <name evidence="7" type="primary">yjjL_1</name>
    <name evidence="7" type="ORF">GALL_41880</name>
</gene>
<dbReference type="CDD" id="cd17319">
    <property type="entry name" value="MFS_ExuT_GudP_like"/>
    <property type="match status" value="1"/>
</dbReference>
<feature type="transmembrane region" description="Helical" evidence="5">
    <location>
        <begin position="148"/>
        <end position="171"/>
    </location>
</feature>
<feature type="transmembrane region" description="Helical" evidence="5">
    <location>
        <begin position="329"/>
        <end position="351"/>
    </location>
</feature>
<dbReference type="InterPro" id="IPR005829">
    <property type="entry name" value="Sugar_transporter_CS"/>
</dbReference>
<organism evidence="7">
    <name type="scientific">mine drainage metagenome</name>
    <dbReference type="NCBI Taxonomy" id="410659"/>
    <lineage>
        <taxon>unclassified sequences</taxon>
        <taxon>metagenomes</taxon>
        <taxon>ecological metagenomes</taxon>
    </lineage>
</organism>
<evidence type="ECO:0000256" key="2">
    <source>
        <dbReference type="ARBA" id="ARBA00022692"/>
    </source>
</evidence>
<evidence type="ECO:0000256" key="3">
    <source>
        <dbReference type="ARBA" id="ARBA00022989"/>
    </source>
</evidence>
<dbReference type="InterPro" id="IPR050382">
    <property type="entry name" value="MFS_Na/Anion_cotransporter"/>
</dbReference>
<evidence type="ECO:0000256" key="1">
    <source>
        <dbReference type="ARBA" id="ARBA00004141"/>
    </source>
</evidence>
<feature type="domain" description="Major facilitator superfamily (MFS) profile" evidence="6">
    <location>
        <begin position="25"/>
        <end position="417"/>
    </location>
</feature>
<dbReference type="InterPro" id="IPR036259">
    <property type="entry name" value="MFS_trans_sf"/>
</dbReference>
<dbReference type="Gene3D" id="1.20.1250.20">
    <property type="entry name" value="MFS general substrate transporter like domains"/>
    <property type="match status" value="2"/>
</dbReference>
<feature type="transmembrane region" description="Helical" evidence="5">
    <location>
        <begin position="177"/>
        <end position="198"/>
    </location>
</feature>
<dbReference type="PANTHER" id="PTHR11662:SF285">
    <property type="entry name" value="HEXURONATE TRANSPORTER"/>
    <property type="match status" value="1"/>
</dbReference>
<dbReference type="PROSITE" id="PS51257">
    <property type="entry name" value="PROKAR_LIPOPROTEIN"/>
    <property type="match status" value="1"/>
</dbReference>
<dbReference type="InterPro" id="IPR011701">
    <property type="entry name" value="MFS"/>
</dbReference>
<dbReference type="AlphaFoldDB" id="A0A1J5TFE2"/>
<dbReference type="GO" id="GO:0015134">
    <property type="term" value="F:hexuronate transmembrane transporter activity"/>
    <property type="evidence" value="ECO:0007669"/>
    <property type="project" value="TreeGrafter"/>
</dbReference>
<dbReference type="Pfam" id="PF07690">
    <property type="entry name" value="MFS_1"/>
    <property type="match status" value="1"/>
</dbReference>
<evidence type="ECO:0000256" key="5">
    <source>
        <dbReference type="SAM" id="Phobius"/>
    </source>
</evidence>
<dbReference type="PROSITE" id="PS00216">
    <property type="entry name" value="SUGAR_TRANSPORT_1"/>
    <property type="match status" value="1"/>
</dbReference>
<feature type="transmembrane region" description="Helical" evidence="5">
    <location>
        <begin position="272"/>
        <end position="293"/>
    </location>
</feature>
<feature type="transmembrane region" description="Helical" evidence="5">
    <location>
        <begin position="394"/>
        <end position="413"/>
    </location>
</feature>
<dbReference type="GO" id="GO:0016020">
    <property type="term" value="C:membrane"/>
    <property type="evidence" value="ECO:0007669"/>
    <property type="project" value="UniProtKB-SubCell"/>
</dbReference>
<feature type="transmembrane region" description="Helical" evidence="5">
    <location>
        <begin position="90"/>
        <end position="109"/>
    </location>
</feature>
<protein>
    <submittedName>
        <fullName evidence="7">L-galactonate transporter</fullName>
    </submittedName>
</protein>
<proteinExistence type="predicted"/>